<keyword evidence="3" id="KW-1185">Reference proteome</keyword>
<protein>
    <submittedName>
        <fullName evidence="2">Uncharacterized protein</fullName>
    </submittedName>
</protein>
<feature type="region of interest" description="Disordered" evidence="1">
    <location>
        <begin position="156"/>
        <end position="192"/>
    </location>
</feature>
<feature type="region of interest" description="Disordered" evidence="1">
    <location>
        <begin position="113"/>
        <end position="143"/>
    </location>
</feature>
<sequence length="539" mass="60610">MQSPKPAHGLISRAPSADRTERAASDIDDEDSVLGYPDLDYGSPFRNAERIGAPPCPKGIKEVIFVLDEEEIRKDPSLRMKICDDYPEFFNHGKATLQDTAYRDDYDHRSVQTELHPYNDSVTQTSLERPNETSPGDTSESVTTVEFACQTETSMAVGSLRDPGDIESLSLRSPNLHDPLTTSPTSPALSEEVESNALLDPLQITTAEQSCCTKIVRLPMKFPLTVHQMAQCLVVSSSDSSSHGGNNDADSALHQHFSNAFQQVSFDEIVEKSGLKMADKDTVASMFNQWRSSATIRQFGPKFSTLQQYYENLVDICIVGHSINDINIQDAILRRWQNTMYRKMGKFPSVHSAVKAIQYLPKDSRLCRWIIMTFAYLWETGVHDFREFTSELALLDPDAVINFLWHICRVRCSYTDGSDAKVLSSWCEFEHDELHWDFHSHGTKEEGKNCRTERDKLSKLSLKEALRNKKSEDKKKAAEIIDANGGTVVWRRQSSDSLMVKKRTNELSDSSSDSVTPSKRARHGARGRPGSRSSARNTL</sequence>
<accession>A0A6A5XDX2</accession>
<organism evidence="2 3">
    <name type="scientific">Aaosphaeria arxii CBS 175.79</name>
    <dbReference type="NCBI Taxonomy" id="1450172"/>
    <lineage>
        <taxon>Eukaryota</taxon>
        <taxon>Fungi</taxon>
        <taxon>Dikarya</taxon>
        <taxon>Ascomycota</taxon>
        <taxon>Pezizomycotina</taxon>
        <taxon>Dothideomycetes</taxon>
        <taxon>Pleosporomycetidae</taxon>
        <taxon>Pleosporales</taxon>
        <taxon>Pleosporales incertae sedis</taxon>
        <taxon>Aaosphaeria</taxon>
    </lineage>
</organism>
<feature type="compositionally biased region" description="Polar residues" evidence="1">
    <location>
        <begin position="120"/>
        <end position="143"/>
    </location>
</feature>
<feature type="compositionally biased region" description="Basic and acidic residues" evidence="1">
    <location>
        <begin position="16"/>
        <end position="25"/>
    </location>
</feature>
<dbReference type="AlphaFoldDB" id="A0A6A5XDX2"/>
<evidence type="ECO:0000313" key="2">
    <source>
        <dbReference type="EMBL" id="KAF2011061.1"/>
    </source>
</evidence>
<dbReference type="OrthoDB" id="3674086at2759"/>
<evidence type="ECO:0000256" key="1">
    <source>
        <dbReference type="SAM" id="MobiDB-lite"/>
    </source>
</evidence>
<reference evidence="2" key="1">
    <citation type="journal article" date="2020" name="Stud. Mycol.">
        <title>101 Dothideomycetes genomes: a test case for predicting lifestyles and emergence of pathogens.</title>
        <authorList>
            <person name="Haridas S."/>
            <person name="Albert R."/>
            <person name="Binder M."/>
            <person name="Bloem J."/>
            <person name="Labutti K."/>
            <person name="Salamov A."/>
            <person name="Andreopoulos B."/>
            <person name="Baker S."/>
            <person name="Barry K."/>
            <person name="Bills G."/>
            <person name="Bluhm B."/>
            <person name="Cannon C."/>
            <person name="Castanera R."/>
            <person name="Culley D."/>
            <person name="Daum C."/>
            <person name="Ezra D."/>
            <person name="Gonzalez J."/>
            <person name="Henrissat B."/>
            <person name="Kuo A."/>
            <person name="Liang C."/>
            <person name="Lipzen A."/>
            <person name="Lutzoni F."/>
            <person name="Magnuson J."/>
            <person name="Mondo S."/>
            <person name="Nolan M."/>
            <person name="Ohm R."/>
            <person name="Pangilinan J."/>
            <person name="Park H.-J."/>
            <person name="Ramirez L."/>
            <person name="Alfaro M."/>
            <person name="Sun H."/>
            <person name="Tritt A."/>
            <person name="Yoshinaga Y."/>
            <person name="Zwiers L.-H."/>
            <person name="Turgeon B."/>
            <person name="Goodwin S."/>
            <person name="Spatafora J."/>
            <person name="Crous P."/>
            <person name="Grigoriev I."/>
        </authorList>
    </citation>
    <scope>NUCLEOTIDE SEQUENCE</scope>
    <source>
        <strain evidence="2">CBS 175.79</strain>
    </source>
</reference>
<dbReference type="Proteomes" id="UP000799778">
    <property type="component" value="Unassembled WGS sequence"/>
</dbReference>
<gene>
    <name evidence="2" type="ORF">BU24DRAFT_427273</name>
</gene>
<dbReference type="RefSeq" id="XP_033379400.1">
    <property type="nucleotide sequence ID" value="XM_033529184.1"/>
</dbReference>
<feature type="compositionally biased region" description="Low complexity" evidence="1">
    <location>
        <begin position="528"/>
        <end position="539"/>
    </location>
</feature>
<dbReference type="GeneID" id="54286581"/>
<proteinExistence type="predicted"/>
<dbReference type="EMBL" id="ML978075">
    <property type="protein sequence ID" value="KAF2011061.1"/>
    <property type="molecule type" value="Genomic_DNA"/>
</dbReference>
<evidence type="ECO:0000313" key="3">
    <source>
        <dbReference type="Proteomes" id="UP000799778"/>
    </source>
</evidence>
<feature type="region of interest" description="Disordered" evidence="1">
    <location>
        <begin position="1"/>
        <end position="36"/>
    </location>
</feature>
<name>A0A6A5XDX2_9PLEO</name>
<feature type="region of interest" description="Disordered" evidence="1">
    <location>
        <begin position="500"/>
        <end position="539"/>
    </location>
</feature>